<sequence length="404" mass="46413">MGAGGEERADVRAEQPQLGVFDDDVAVSEVKTTRAPEAVLLSEMPAIIEWLELCLLDAQAEILFENYIFAEGDWPERVLRILCDKAVAGVQVYITLDALGSRSFPSGWAAELRAAGAHLHWYHHLQLKGLERRLRRSHRRVVVVDGQWAAVGGFAIADDWLTGAPGTMPYREMLFACRGKLAEQGRQIFFRHRPEPLPLLGTAAFFQPDTLWWGHGRFLEGAPPGSLAVRRRLLAAIHTARQSIWIATPYFNPDPVILRAIYRAVQRGVDVRLLLAGRITDHPLLRFGVQAYYQKLMRRGVHVYEYEGAFLHAKYLLVDGSWASIGSANLDFLSLWFNHELNLELRAPLAALLLRTLFLREFDQAREIDPEPWRRRPRWRRIIEWFWAQLDRWMQAHALGQRRY</sequence>
<evidence type="ECO:0000259" key="1">
    <source>
        <dbReference type="PROSITE" id="PS50035"/>
    </source>
</evidence>
<comment type="caution">
    <text evidence="2">The sequence shown here is derived from an EMBL/GenBank/DDBJ whole genome shotgun (WGS) entry which is preliminary data.</text>
</comment>
<dbReference type="PANTHER" id="PTHR21248">
    <property type="entry name" value="CARDIOLIPIN SYNTHASE"/>
    <property type="match status" value="1"/>
</dbReference>
<accession>A0A257SH45</accession>
<proteinExistence type="predicted"/>
<dbReference type="Gene3D" id="3.30.870.10">
    <property type="entry name" value="Endonuclease Chain A"/>
    <property type="match status" value="2"/>
</dbReference>
<dbReference type="CDD" id="cd09159">
    <property type="entry name" value="PLDc_ybhO_like_2"/>
    <property type="match status" value="1"/>
</dbReference>
<dbReference type="InterPro" id="IPR025202">
    <property type="entry name" value="PLD-like_dom"/>
</dbReference>
<dbReference type="PANTHER" id="PTHR21248:SF22">
    <property type="entry name" value="PHOSPHOLIPASE D"/>
    <property type="match status" value="1"/>
</dbReference>
<dbReference type="GO" id="GO:0032049">
    <property type="term" value="P:cardiolipin biosynthetic process"/>
    <property type="evidence" value="ECO:0007669"/>
    <property type="project" value="UniProtKB-ARBA"/>
</dbReference>
<protein>
    <submittedName>
        <fullName evidence="2">Cardiolipin synthase B</fullName>
    </submittedName>
</protein>
<dbReference type="SUPFAM" id="SSF56024">
    <property type="entry name" value="Phospholipase D/nuclease"/>
    <property type="match status" value="2"/>
</dbReference>
<dbReference type="AlphaFoldDB" id="A0A257SH45"/>
<evidence type="ECO:0000313" key="2">
    <source>
        <dbReference type="EMBL" id="OYV72528.1"/>
    </source>
</evidence>
<dbReference type="InterPro" id="IPR001736">
    <property type="entry name" value="PLipase_D/transphosphatidylase"/>
</dbReference>
<evidence type="ECO:0000313" key="3">
    <source>
        <dbReference type="Proteomes" id="UP000216779"/>
    </source>
</evidence>
<dbReference type="Pfam" id="PF13091">
    <property type="entry name" value="PLDc_2"/>
    <property type="match status" value="1"/>
</dbReference>
<dbReference type="SMART" id="SM00155">
    <property type="entry name" value="PLDc"/>
    <property type="match status" value="2"/>
</dbReference>
<feature type="domain" description="PLD phosphodiesterase" evidence="1">
    <location>
        <begin position="133"/>
        <end position="160"/>
    </location>
</feature>
<dbReference type="Proteomes" id="UP000216779">
    <property type="component" value="Unassembled WGS sequence"/>
</dbReference>
<dbReference type="PROSITE" id="PS50035">
    <property type="entry name" value="PLD"/>
    <property type="match status" value="2"/>
</dbReference>
<dbReference type="GO" id="GO:0030572">
    <property type="term" value="F:phosphatidyltransferase activity"/>
    <property type="evidence" value="ECO:0007669"/>
    <property type="project" value="UniProtKB-ARBA"/>
</dbReference>
<reference evidence="2 3" key="1">
    <citation type="submission" date="2017-03" db="EMBL/GenBank/DDBJ databases">
        <title>Lifting the veil on microbial sulfur biogeochemistry in mining wastewaters.</title>
        <authorList>
            <person name="Kantor R.S."/>
            <person name="Colenbrander Nelson T."/>
            <person name="Marshall S."/>
            <person name="Bennett D."/>
            <person name="Apte S."/>
            <person name="Camacho D."/>
            <person name="Thomas B.C."/>
            <person name="Warren L.A."/>
            <person name="Banfield J.F."/>
        </authorList>
    </citation>
    <scope>NUCLEOTIDE SEQUENCE [LARGE SCALE GENOMIC DNA]</scope>
    <source>
        <strain evidence="2">21-59-9</strain>
    </source>
</reference>
<dbReference type="EMBL" id="NCBC01000843">
    <property type="protein sequence ID" value="OYV72528.1"/>
    <property type="molecule type" value="Genomic_DNA"/>
</dbReference>
<organism evidence="2 3">
    <name type="scientific">Acidithiobacillus ferrivorans</name>
    <dbReference type="NCBI Taxonomy" id="160808"/>
    <lineage>
        <taxon>Bacteria</taxon>
        <taxon>Pseudomonadati</taxon>
        <taxon>Pseudomonadota</taxon>
        <taxon>Acidithiobacillia</taxon>
        <taxon>Acidithiobacillales</taxon>
        <taxon>Acidithiobacillaceae</taxon>
        <taxon>Acidithiobacillus</taxon>
    </lineage>
</organism>
<name>A0A257SH45_9PROT</name>
<feature type="domain" description="PLD phosphodiesterase" evidence="1">
    <location>
        <begin position="307"/>
        <end position="334"/>
    </location>
</feature>
<gene>
    <name evidence="2" type="ORF">B7Z70_14705</name>
</gene>